<dbReference type="EMBL" id="JACCBU010000001">
    <property type="protein sequence ID" value="NYE75068.1"/>
    <property type="molecule type" value="Genomic_DNA"/>
</dbReference>
<keyword evidence="2" id="KW-1185">Reference proteome</keyword>
<dbReference type="RefSeq" id="WP_179757638.1">
    <property type="nucleotide sequence ID" value="NZ_JACCBU010000001.1"/>
</dbReference>
<sequence>MRITLTLDPDVARLIDDAVHQQRRPMKQVINDALRRALAPQQQQDLRPFQIEPHTSRLRPGLDLAGFNRLADELDDEAIVTGLRNAS</sequence>
<evidence type="ECO:0000313" key="1">
    <source>
        <dbReference type="EMBL" id="NYE75068.1"/>
    </source>
</evidence>
<proteinExistence type="predicted"/>
<accession>A0A7Y9IEI3</accession>
<organism evidence="1 2">
    <name type="scientific">Microlunatus parietis</name>
    <dbReference type="NCBI Taxonomy" id="682979"/>
    <lineage>
        <taxon>Bacteria</taxon>
        <taxon>Bacillati</taxon>
        <taxon>Actinomycetota</taxon>
        <taxon>Actinomycetes</taxon>
        <taxon>Propionibacteriales</taxon>
        <taxon>Propionibacteriaceae</taxon>
        <taxon>Microlunatus</taxon>
    </lineage>
</organism>
<name>A0A7Y9IEI3_9ACTN</name>
<dbReference type="AlphaFoldDB" id="A0A7Y9IEI3"/>
<evidence type="ECO:0000313" key="2">
    <source>
        <dbReference type="Proteomes" id="UP000569914"/>
    </source>
</evidence>
<gene>
    <name evidence="1" type="ORF">BKA15_006397</name>
</gene>
<comment type="caution">
    <text evidence="1">The sequence shown here is derived from an EMBL/GenBank/DDBJ whole genome shotgun (WGS) entry which is preliminary data.</text>
</comment>
<protein>
    <recommendedName>
        <fullName evidence="3">Ribbon-helix-helix protein, copG family</fullName>
    </recommendedName>
</protein>
<reference evidence="1 2" key="1">
    <citation type="submission" date="2020-07" db="EMBL/GenBank/DDBJ databases">
        <title>Sequencing the genomes of 1000 actinobacteria strains.</title>
        <authorList>
            <person name="Klenk H.-P."/>
        </authorList>
    </citation>
    <scope>NUCLEOTIDE SEQUENCE [LARGE SCALE GENOMIC DNA]</scope>
    <source>
        <strain evidence="1 2">DSM 22083</strain>
    </source>
</reference>
<evidence type="ECO:0008006" key="3">
    <source>
        <dbReference type="Google" id="ProtNLM"/>
    </source>
</evidence>
<dbReference type="Proteomes" id="UP000569914">
    <property type="component" value="Unassembled WGS sequence"/>
</dbReference>